<dbReference type="Proteomes" id="UP001054892">
    <property type="component" value="Unassembled WGS sequence"/>
</dbReference>
<name>A0A6J4DZE3_9PSED</name>
<evidence type="ECO:0000313" key="3">
    <source>
        <dbReference type="EMBL" id="GJN53575.1"/>
    </source>
</evidence>
<dbReference type="Gene3D" id="1.10.3210.10">
    <property type="entry name" value="Hypothetical protein af1432"/>
    <property type="match status" value="1"/>
</dbReference>
<dbReference type="PROSITE" id="PS51832">
    <property type="entry name" value="HD_GYP"/>
    <property type="match status" value="1"/>
</dbReference>
<accession>A0A6J4DZE3</accession>
<dbReference type="InterPro" id="IPR037522">
    <property type="entry name" value="HD_GYP_dom"/>
</dbReference>
<dbReference type="AlphaFoldDB" id="A0A6J4DZE3"/>
<dbReference type="EMBL" id="BQKM01000007">
    <property type="protein sequence ID" value="GJN53575.1"/>
    <property type="molecule type" value="Genomic_DNA"/>
</dbReference>
<sequence>MLKKIAVSDLRLGMYVQELCGSWMDHPFWKSSFLLKSEKDLARILDSAVTEVWIDTSRGLDSDAGSANGGSTAEQVQQEAQARLLEAAEAPPVVVNPATMEEELSRAVQLCARSREAVMEMFNDARLGHAIELGHAAELVESITTSVLRHPNALISLARLKRSDEYTYMHSVAVCALMIALARQLQLSEAQVREAGLAGLLHDIGKMAVPLELLNKPGALTDAEFATVRHHPQAGARMLIDSRQVSALVLDVCLHHHEKFDGSGYPHRLGGEQISLLARMGAVCDVYDAITSDRPYKKGWAPAEALHKMAEWTKGHFDPQVFQAFVKTVGIYPTGSLVRLESGRLGVVIDQNARSLLLPRVKVFFSARSKVPIPQEIIDLAALEGRDRIIGREAPEDWGFRNLDALWGGERLPPAKAK</sequence>
<organism evidence="2 4">
    <name type="scientific">Pseudomonas tohonis</name>
    <dbReference type="NCBI Taxonomy" id="2725477"/>
    <lineage>
        <taxon>Bacteria</taxon>
        <taxon>Pseudomonadati</taxon>
        <taxon>Pseudomonadota</taxon>
        <taxon>Gammaproteobacteria</taxon>
        <taxon>Pseudomonadales</taxon>
        <taxon>Pseudomonadaceae</taxon>
        <taxon>Pseudomonas</taxon>
    </lineage>
</organism>
<reference evidence="2 4" key="1">
    <citation type="submission" date="2020-05" db="EMBL/GenBank/DDBJ databases">
        <title>Characterization of novel class B3 metallo-beta-lactamase from novel Pseudomonas species.</title>
        <authorList>
            <person name="Yamada K."/>
            <person name="Aoki K."/>
            <person name="Ishii Y."/>
        </authorList>
    </citation>
    <scope>NUCLEOTIDE SEQUENCE [LARGE SCALE GENOMIC DNA]</scope>
    <source>
        <strain evidence="2 4">TUM18999</strain>
        <strain evidence="3 5">TUM20286</strain>
    </source>
</reference>
<evidence type="ECO:0000313" key="4">
    <source>
        <dbReference type="Proteomes" id="UP000509383"/>
    </source>
</evidence>
<dbReference type="InterPro" id="IPR003607">
    <property type="entry name" value="HD/PDEase_dom"/>
</dbReference>
<dbReference type="InterPro" id="IPR021812">
    <property type="entry name" value="DUF3391"/>
</dbReference>
<dbReference type="EMBL" id="AP023189">
    <property type="protein sequence ID" value="BCG22459.1"/>
    <property type="molecule type" value="Genomic_DNA"/>
</dbReference>
<dbReference type="SMART" id="SM00471">
    <property type="entry name" value="HDc"/>
    <property type="match status" value="1"/>
</dbReference>
<dbReference type="Proteomes" id="UP000509383">
    <property type="component" value="Chromosome"/>
</dbReference>
<gene>
    <name evidence="2" type="ORF">TUM18999_06500</name>
    <name evidence="3" type="ORF">TUM20286_33270</name>
</gene>
<proteinExistence type="predicted"/>
<dbReference type="SUPFAM" id="SSF109604">
    <property type="entry name" value="HD-domain/PDEase-like"/>
    <property type="match status" value="1"/>
</dbReference>
<keyword evidence="5" id="KW-1185">Reference proteome</keyword>
<dbReference type="PANTHER" id="PTHR43155:SF2">
    <property type="entry name" value="CYCLIC DI-GMP PHOSPHODIESTERASE PA4108"/>
    <property type="match status" value="1"/>
</dbReference>
<dbReference type="InterPro" id="IPR006675">
    <property type="entry name" value="HDIG_dom"/>
</dbReference>
<dbReference type="CDD" id="cd00077">
    <property type="entry name" value="HDc"/>
    <property type="match status" value="1"/>
</dbReference>
<evidence type="ECO:0000313" key="5">
    <source>
        <dbReference type="Proteomes" id="UP001054892"/>
    </source>
</evidence>
<dbReference type="GO" id="GO:0008081">
    <property type="term" value="F:phosphoric diester hydrolase activity"/>
    <property type="evidence" value="ECO:0007669"/>
    <property type="project" value="UniProtKB-ARBA"/>
</dbReference>
<dbReference type="NCBIfam" id="TIGR00277">
    <property type="entry name" value="HDIG"/>
    <property type="match status" value="1"/>
</dbReference>
<protein>
    <submittedName>
        <fullName evidence="2">Cyclic di-GMP phosphodiesterase</fullName>
    </submittedName>
</protein>
<dbReference type="Pfam" id="PF13487">
    <property type="entry name" value="HD_5"/>
    <property type="match status" value="1"/>
</dbReference>
<dbReference type="RefSeq" id="WP_173177481.1">
    <property type="nucleotide sequence ID" value="NZ_AP023189.1"/>
</dbReference>
<evidence type="ECO:0000313" key="2">
    <source>
        <dbReference type="EMBL" id="BCG22459.1"/>
    </source>
</evidence>
<evidence type="ECO:0000259" key="1">
    <source>
        <dbReference type="PROSITE" id="PS51832"/>
    </source>
</evidence>
<dbReference type="Pfam" id="PF11871">
    <property type="entry name" value="DUF3391"/>
    <property type="match status" value="1"/>
</dbReference>
<dbReference type="KEGG" id="ptw:TUM18999_06500"/>
<feature type="domain" description="HD-GYP" evidence="1">
    <location>
        <begin position="143"/>
        <end position="341"/>
    </location>
</feature>
<dbReference type="PANTHER" id="PTHR43155">
    <property type="entry name" value="CYCLIC DI-GMP PHOSPHODIESTERASE PA4108-RELATED"/>
    <property type="match status" value="1"/>
</dbReference>